<dbReference type="EMBL" id="JAYWIO010000036">
    <property type="protein sequence ID" value="KAK7236618.1"/>
    <property type="molecule type" value="Genomic_DNA"/>
</dbReference>
<name>A0AAN9HPM3_CROPI</name>
<comment type="caution">
    <text evidence="1">The sequence shown here is derived from an EMBL/GenBank/DDBJ whole genome shotgun (WGS) entry which is preliminary data.</text>
</comment>
<reference evidence="1 2" key="1">
    <citation type="submission" date="2024-01" db="EMBL/GenBank/DDBJ databases">
        <title>The genomes of 5 underutilized Papilionoideae crops provide insights into root nodulation and disease resistanc.</title>
        <authorList>
            <person name="Yuan L."/>
        </authorList>
    </citation>
    <scope>NUCLEOTIDE SEQUENCE [LARGE SCALE GENOMIC DNA]</scope>
    <source>
        <strain evidence="1">ZHUSHIDOU_FW_LH</strain>
        <tissue evidence="1">Leaf</tissue>
    </source>
</reference>
<sequence>MALYLPLSAGASFEKLQDQWLKLLLLQRFSCDLFSFRPCSCTHLKSTVHGMVWWDQELLFFPDQEVFALMPGIQTLSFSLKESAWKALDRVMALLWSGAGEGAKGRGFSFGFGSLDRMTIVSVVLFK</sequence>
<organism evidence="1 2">
    <name type="scientific">Crotalaria pallida</name>
    <name type="common">Smooth rattlebox</name>
    <name type="synonym">Crotalaria striata</name>
    <dbReference type="NCBI Taxonomy" id="3830"/>
    <lineage>
        <taxon>Eukaryota</taxon>
        <taxon>Viridiplantae</taxon>
        <taxon>Streptophyta</taxon>
        <taxon>Embryophyta</taxon>
        <taxon>Tracheophyta</taxon>
        <taxon>Spermatophyta</taxon>
        <taxon>Magnoliopsida</taxon>
        <taxon>eudicotyledons</taxon>
        <taxon>Gunneridae</taxon>
        <taxon>Pentapetalae</taxon>
        <taxon>rosids</taxon>
        <taxon>fabids</taxon>
        <taxon>Fabales</taxon>
        <taxon>Fabaceae</taxon>
        <taxon>Papilionoideae</taxon>
        <taxon>50 kb inversion clade</taxon>
        <taxon>genistoids sensu lato</taxon>
        <taxon>core genistoids</taxon>
        <taxon>Crotalarieae</taxon>
        <taxon>Crotalaria</taxon>
    </lineage>
</organism>
<evidence type="ECO:0000313" key="1">
    <source>
        <dbReference type="EMBL" id="KAK7236618.1"/>
    </source>
</evidence>
<evidence type="ECO:0000313" key="2">
    <source>
        <dbReference type="Proteomes" id="UP001372338"/>
    </source>
</evidence>
<keyword evidence="2" id="KW-1185">Reference proteome</keyword>
<dbReference type="Proteomes" id="UP001372338">
    <property type="component" value="Unassembled WGS sequence"/>
</dbReference>
<gene>
    <name evidence="1" type="ORF">RIF29_45492</name>
</gene>
<proteinExistence type="predicted"/>
<dbReference type="AlphaFoldDB" id="A0AAN9HPM3"/>
<accession>A0AAN9HPM3</accession>
<protein>
    <submittedName>
        <fullName evidence="1">Uncharacterized protein</fullName>
    </submittedName>
</protein>